<evidence type="ECO:0000313" key="6">
    <source>
        <dbReference type="Proteomes" id="UP000219994"/>
    </source>
</evidence>
<gene>
    <name evidence="5" type="ORF">B5766_05415</name>
</gene>
<keyword evidence="3" id="KW-0378">Hydrolase</keyword>
<evidence type="ECO:0000313" key="5">
    <source>
        <dbReference type="EMBL" id="PDQ35505.1"/>
    </source>
</evidence>
<dbReference type="Gene3D" id="3.40.1350.10">
    <property type="match status" value="1"/>
</dbReference>
<dbReference type="EMBL" id="NAEP01000032">
    <property type="protein sequence ID" value="PDQ35505.1"/>
    <property type="molecule type" value="Genomic_DNA"/>
</dbReference>
<dbReference type="AlphaFoldDB" id="A0A2A6FRI8"/>
<dbReference type="GO" id="GO:0004518">
    <property type="term" value="F:nuclease activity"/>
    <property type="evidence" value="ECO:0007669"/>
    <property type="project" value="UniProtKB-KW"/>
</dbReference>
<feature type="domain" description="VRR-NUC" evidence="4">
    <location>
        <begin position="3"/>
        <end position="81"/>
    </location>
</feature>
<proteinExistence type="predicted"/>
<keyword evidence="2" id="KW-0540">Nuclease</keyword>
<comment type="caution">
    <text evidence="5">The sequence shown here is derived from an EMBL/GenBank/DDBJ whole genome shotgun (WGS) entry which is preliminary data.</text>
</comment>
<dbReference type="GO" id="GO:0016788">
    <property type="term" value="F:hydrolase activity, acting on ester bonds"/>
    <property type="evidence" value="ECO:0007669"/>
    <property type="project" value="InterPro"/>
</dbReference>
<organism evidence="5 6">
    <name type="scientific">Candidatus Lumbricidiphila eiseniae</name>
    <dbReference type="NCBI Taxonomy" id="1969409"/>
    <lineage>
        <taxon>Bacteria</taxon>
        <taxon>Bacillati</taxon>
        <taxon>Actinomycetota</taxon>
        <taxon>Actinomycetes</taxon>
        <taxon>Micrococcales</taxon>
        <taxon>Microbacteriaceae</taxon>
        <taxon>Candidatus Lumbricidiphila</taxon>
    </lineage>
</organism>
<reference evidence="6" key="1">
    <citation type="submission" date="2017-03" db="EMBL/GenBank/DDBJ databases">
        <authorList>
            <person name="Lund M.B."/>
        </authorList>
    </citation>
    <scope>NUCLEOTIDE SEQUENCE [LARGE SCALE GENOMIC DNA]</scope>
</reference>
<sequence length="93" mass="10334">MGHTENAVEQRLRKRVEALGGLCLKFTSSRSGVPDRIVILQGRTIFVELKAPNRLPSNLQKVRIAQMRAAGADVRLIASKEAVDEFLNEFIST</sequence>
<accession>A0A2A6FRI8</accession>
<dbReference type="Proteomes" id="UP000219994">
    <property type="component" value="Unassembled WGS sequence"/>
</dbReference>
<evidence type="ECO:0000256" key="2">
    <source>
        <dbReference type="ARBA" id="ARBA00022722"/>
    </source>
</evidence>
<protein>
    <recommendedName>
        <fullName evidence="4">VRR-NUC domain-containing protein</fullName>
    </recommendedName>
</protein>
<dbReference type="SMART" id="SM00990">
    <property type="entry name" value="VRR_NUC"/>
    <property type="match status" value="1"/>
</dbReference>
<evidence type="ECO:0000256" key="3">
    <source>
        <dbReference type="ARBA" id="ARBA00022801"/>
    </source>
</evidence>
<comment type="cofactor">
    <cofactor evidence="1">
        <name>Mg(2+)</name>
        <dbReference type="ChEBI" id="CHEBI:18420"/>
    </cofactor>
</comment>
<name>A0A2A6FRI8_9MICO</name>
<dbReference type="GO" id="GO:0003676">
    <property type="term" value="F:nucleic acid binding"/>
    <property type="evidence" value="ECO:0007669"/>
    <property type="project" value="InterPro"/>
</dbReference>
<evidence type="ECO:0000256" key="1">
    <source>
        <dbReference type="ARBA" id="ARBA00001946"/>
    </source>
</evidence>
<dbReference type="InterPro" id="IPR011856">
    <property type="entry name" value="tRNA_endonuc-like_dom_sf"/>
</dbReference>
<evidence type="ECO:0000259" key="4">
    <source>
        <dbReference type="SMART" id="SM00990"/>
    </source>
</evidence>
<dbReference type="InterPro" id="IPR014883">
    <property type="entry name" value="VRR_NUC"/>
</dbReference>